<dbReference type="Pfam" id="PF07686">
    <property type="entry name" value="V-set"/>
    <property type="match status" value="1"/>
</dbReference>
<evidence type="ECO:0000256" key="1">
    <source>
        <dbReference type="SAM" id="Phobius"/>
    </source>
</evidence>
<dbReference type="Gene3D" id="2.60.40.10">
    <property type="entry name" value="Immunoglobulins"/>
    <property type="match status" value="1"/>
</dbReference>
<dbReference type="Proteomes" id="UP000316079">
    <property type="component" value="Unassembled WGS sequence"/>
</dbReference>
<evidence type="ECO:0000259" key="2">
    <source>
        <dbReference type="PROSITE" id="PS50835"/>
    </source>
</evidence>
<gene>
    <name evidence="3" type="ORF">DNTS_029638</name>
</gene>
<feature type="domain" description="Ig-like" evidence="2">
    <location>
        <begin position="1"/>
        <end position="77"/>
    </location>
</feature>
<name>A0A553QPK9_9TELE</name>
<dbReference type="SUPFAM" id="SSF48726">
    <property type="entry name" value="Immunoglobulin"/>
    <property type="match status" value="1"/>
</dbReference>
<reference evidence="3 4" key="1">
    <citation type="journal article" date="2019" name="Sci. Data">
        <title>Hybrid genome assembly and annotation of Danionella translucida.</title>
        <authorList>
            <person name="Kadobianskyi M."/>
            <person name="Schulze L."/>
            <person name="Schuelke M."/>
            <person name="Judkewitz B."/>
        </authorList>
    </citation>
    <scope>NUCLEOTIDE SEQUENCE [LARGE SCALE GENOMIC DNA]</scope>
    <source>
        <strain evidence="3 4">Bolton</strain>
    </source>
</reference>
<dbReference type="InterPro" id="IPR013783">
    <property type="entry name" value="Ig-like_fold"/>
</dbReference>
<proteinExistence type="predicted"/>
<feature type="transmembrane region" description="Helical" evidence="1">
    <location>
        <begin position="103"/>
        <end position="125"/>
    </location>
</feature>
<dbReference type="PROSITE" id="PS50835">
    <property type="entry name" value="IG_LIKE"/>
    <property type="match status" value="1"/>
</dbReference>
<dbReference type="InterPro" id="IPR013106">
    <property type="entry name" value="Ig_V-set"/>
</dbReference>
<comment type="caution">
    <text evidence="3">The sequence shown here is derived from an EMBL/GenBank/DDBJ whole genome shotgun (WGS) entry which is preliminary data.</text>
</comment>
<dbReference type="AlphaFoldDB" id="A0A553QPK9"/>
<dbReference type="InterPro" id="IPR036179">
    <property type="entry name" value="Ig-like_dom_sf"/>
</dbReference>
<organism evidence="3 4">
    <name type="scientific">Danionella cerebrum</name>
    <dbReference type="NCBI Taxonomy" id="2873325"/>
    <lineage>
        <taxon>Eukaryota</taxon>
        <taxon>Metazoa</taxon>
        <taxon>Chordata</taxon>
        <taxon>Craniata</taxon>
        <taxon>Vertebrata</taxon>
        <taxon>Euteleostomi</taxon>
        <taxon>Actinopterygii</taxon>
        <taxon>Neopterygii</taxon>
        <taxon>Teleostei</taxon>
        <taxon>Ostariophysi</taxon>
        <taxon>Cypriniformes</taxon>
        <taxon>Danionidae</taxon>
        <taxon>Danioninae</taxon>
        <taxon>Danionella</taxon>
    </lineage>
</organism>
<sequence>MEGESVSLSCGRDGEWILWKFGDEETLIAGIEDYGWSAGVFVDVLDGRFTDRLKLDSKTGTLTISNIRAEHAGDYRCYESFRSLTVFRVSVYDPGHCCGPTELVIRLVLAALVGVATVLLVVYYVRSGRVERGRTRVRDSQT</sequence>
<dbReference type="PANTHER" id="PTHR21063:SF4">
    <property type="entry name" value="CD48 ANTIGEN-RELATED"/>
    <property type="match status" value="1"/>
</dbReference>
<dbReference type="STRING" id="623744.A0A553QPK9"/>
<dbReference type="EMBL" id="SRMA01025700">
    <property type="protein sequence ID" value="TRY91920.1"/>
    <property type="molecule type" value="Genomic_DNA"/>
</dbReference>
<dbReference type="PANTHER" id="PTHR21063">
    <property type="entry name" value="LFA-3"/>
    <property type="match status" value="1"/>
</dbReference>
<keyword evidence="1" id="KW-0812">Transmembrane</keyword>
<dbReference type="OrthoDB" id="8937047at2759"/>
<keyword evidence="1" id="KW-1133">Transmembrane helix</keyword>
<keyword evidence="4" id="KW-1185">Reference proteome</keyword>
<accession>A0A553QPK9</accession>
<evidence type="ECO:0000313" key="3">
    <source>
        <dbReference type="EMBL" id="TRY91920.1"/>
    </source>
</evidence>
<protein>
    <recommendedName>
        <fullName evidence="2">Ig-like domain-containing protein</fullName>
    </recommendedName>
</protein>
<dbReference type="InterPro" id="IPR007110">
    <property type="entry name" value="Ig-like_dom"/>
</dbReference>
<keyword evidence="1" id="KW-0472">Membrane</keyword>
<evidence type="ECO:0000313" key="4">
    <source>
        <dbReference type="Proteomes" id="UP000316079"/>
    </source>
</evidence>